<dbReference type="RefSeq" id="XP_008030767.1">
    <property type="nucleotide sequence ID" value="XM_008032576.1"/>
</dbReference>
<name>R0I700_EXST2</name>
<dbReference type="Pfam" id="PF04938">
    <property type="entry name" value="SIP1"/>
    <property type="match status" value="1"/>
</dbReference>
<feature type="region of interest" description="Disordered" evidence="2">
    <location>
        <begin position="1"/>
        <end position="99"/>
    </location>
</feature>
<dbReference type="GO" id="GO:0032797">
    <property type="term" value="C:SMN complex"/>
    <property type="evidence" value="ECO:0007669"/>
    <property type="project" value="TreeGrafter"/>
</dbReference>
<protein>
    <submittedName>
        <fullName evidence="3">Uncharacterized protein</fullName>
    </submittedName>
</protein>
<evidence type="ECO:0000313" key="3">
    <source>
        <dbReference type="EMBL" id="EOA81251.1"/>
    </source>
</evidence>
<feature type="compositionally biased region" description="Basic and acidic residues" evidence="2">
    <location>
        <begin position="418"/>
        <end position="439"/>
    </location>
</feature>
<dbReference type="Proteomes" id="UP000016935">
    <property type="component" value="Unassembled WGS sequence"/>
</dbReference>
<accession>R0I700</accession>
<sequence>MAASGSNLAVTKDGEAYNKLSRPDGYLTSTQPPLPSALAPSPAVASSKRKYEQENASETKRARIDRNGPRSKGQLRAHEQFREPGVRSALPGLDGEEQLSDESIDEAVAYLRSVRSEASTIPTLLTAPNNPHGANRDHGNAKGISTNKYSGSSRRVVYNDGTWVALESEGDGESEYWDEDADYLDPQESSQWALVRRFCNLRSKLSAFRDHKPLPTKTMGPRKSRRSEQSNKYEWAETIDRGYPELKEITQLDEPTLYVALHGCTLALDRSTEISRQKSCWIWTLLALTGDFGTLDHERIGKIRDLGLAASRLAKRLQAERSSKEQSTLEAEDSVHVVKDTPDMDSSVESGEAVDDSAEDSGAEMVISEDEAEAAETAEVGDLETARARLLAQLGDRLVHSEVPSSEPSSTPKFHMLSRAEAERQRQEMRNQKPQKEHSTPILTPTSDTTRARNPALKSTPLTESELETKAAIDMILTVVAECYGQKDLFNFIEAW</sequence>
<reference evidence="3 4" key="1">
    <citation type="journal article" date="2012" name="PLoS Pathog.">
        <title>Diverse lifestyles and strategies of plant pathogenesis encoded in the genomes of eighteen Dothideomycetes fungi.</title>
        <authorList>
            <person name="Ohm R.A."/>
            <person name="Feau N."/>
            <person name="Henrissat B."/>
            <person name="Schoch C.L."/>
            <person name="Horwitz B.A."/>
            <person name="Barry K.W."/>
            <person name="Condon B.J."/>
            <person name="Copeland A.C."/>
            <person name="Dhillon B."/>
            <person name="Glaser F."/>
            <person name="Hesse C.N."/>
            <person name="Kosti I."/>
            <person name="LaButti K."/>
            <person name="Lindquist E.A."/>
            <person name="Lucas S."/>
            <person name="Salamov A.A."/>
            <person name="Bradshaw R.E."/>
            <person name="Ciuffetti L."/>
            <person name="Hamelin R.C."/>
            <person name="Kema G.H.J."/>
            <person name="Lawrence C."/>
            <person name="Scott J.A."/>
            <person name="Spatafora J.W."/>
            <person name="Turgeon B.G."/>
            <person name="de Wit P.J.G.M."/>
            <person name="Zhong S."/>
            <person name="Goodwin S.B."/>
            <person name="Grigoriev I.V."/>
        </authorList>
    </citation>
    <scope>NUCLEOTIDE SEQUENCE [LARGE SCALE GENOMIC DNA]</scope>
    <source>
        <strain evidence="4">28A</strain>
    </source>
</reference>
<keyword evidence="4" id="KW-1185">Reference proteome</keyword>
<dbReference type="OrthoDB" id="428895at2759"/>
<feature type="region of interest" description="Disordered" evidence="2">
    <location>
        <begin position="400"/>
        <end position="455"/>
    </location>
</feature>
<dbReference type="EMBL" id="KB908866">
    <property type="protein sequence ID" value="EOA81251.1"/>
    <property type="molecule type" value="Genomic_DNA"/>
</dbReference>
<comment type="similarity">
    <text evidence="1">Belongs to the gemin-2 family.</text>
</comment>
<dbReference type="PANTHER" id="PTHR12794:SF0">
    <property type="entry name" value="GEM-ASSOCIATED PROTEIN 2"/>
    <property type="match status" value="1"/>
</dbReference>
<feature type="region of interest" description="Disordered" evidence="2">
    <location>
        <begin position="211"/>
        <end position="232"/>
    </location>
</feature>
<dbReference type="PANTHER" id="PTHR12794">
    <property type="entry name" value="GEMIN2"/>
    <property type="match status" value="1"/>
</dbReference>
<dbReference type="GeneID" id="19396677"/>
<dbReference type="GO" id="GO:0000387">
    <property type="term" value="P:spliceosomal snRNP assembly"/>
    <property type="evidence" value="ECO:0007669"/>
    <property type="project" value="InterPro"/>
</dbReference>
<proteinExistence type="inferred from homology"/>
<dbReference type="eggNOG" id="ENOG502SCAA">
    <property type="taxonomic scope" value="Eukaryota"/>
</dbReference>
<gene>
    <name evidence="3" type="ORF">SETTUDRAFT_142590</name>
</gene>
<feature type="region of interest" description="Disordered" evidence="2">
    <location>
        <begin position="319"/>
        <end position="363"/>
    </location>
</feature>
<feature type="compositionally biased region" description="Basic and acidic residues" evidence="2">
    <location>
        <begin position="333"/>
        <end position="342"/>
    </location>
</feature>
<dbReference type="Gene3D" id="1.20.58.1070">
    <property type="match status" value="1"/>
</dbReference>
<feature type="compositionally biased region" description="Basic and acidic residues" evidence="2">
    <location>
        <begin position="49"/>
        <end position="68"/>
    </location>
</feature>
<dbReference type="GO" id="GO:0005634">
    <property type="term" value="C:nucleus"/>
    <property type="evidence" value="ECO:0007669"/>
    <property type="project" value="TreeGrafter"/>
</dbReference>
<reference evidence="3 4" key="2">
    <citation type="journal article" date="2013" name="PLoS Genet.">
        <title>Comparative genome structure, secondary metabolite, and effector coding capacity across Cochliobolus pathogens.</title>
        <authorList>
            <person name="Condon B.J."/>
            <person name="Leng Y."/>
            <person name="Wu D."/>
            <person name="Bushley K.E."/>
            <person name="Ohm R.A."/>
            <person name="Otillar R."/>
            <person name="Martin J."/>
            <person name="Schackwitz W."/>
            <person name="Grimwood J."/>
            <person name="MohdZainudin N."/>
            <person name="Xue C."/>
            <person name="Wang R."/>
            <person name="Manning V.A."/>
            <person name="Dhillon B."/>
            <person name="Tu Z.J."/>
            <person name="Steffenson B.J."/>
            <person name="Salamov A."/>
            <person name="Sun H."/>
            <person name="Lowry S."/>
            <person name="LaButti K."/>
            <person name="Han J."/>
            <person name="Copeland A."/>
            <person name="Lindquist E."/>
            <person name="Barry K."/>
            <person name="Schmutz J."/>
            <person name="Baker S.E."/>
            <person name="Ciuffetti L.M."/>
            <person name="Grigoriev I.V."/>
            <person name="Zhong S."/>
            <person name="Turgeon B.G."/>
        </authorList>
    </citation>
    <scope>NUCLEOTIDE SEQUENCE [LARGE SCALE GENOMIC DNA]</scope>
    <source>
        <strain evidence="4">28A</strain>
    </source>
</reference>
<feature type="compositionally biased region" description="Acidic residues" evidence="2">
    <location>
        <begin position="352"/>
        <end position="363"/>
    </location>
</feature>
<feature type="compositionally biased region" description="Low complexity" evidence="2">
    <location>
        <begin position="36"/>
        <end position="46"/>
    </location>
</feature>
<feature type="compositionally biased region" description="Basic and acidic residues" evidence="2">
    <location>
        <begin position="76"/>
        <end position="85"/>
    </location>
</feature>
<evidence type="ECO:0000256" key="1">
    <source>
        <dbReference type="ARBA" id="ARBA00025758"/>
    </source>
</evidence>
<dbReference type="AlphaFoldDB" id="R0I700"/>
<evidence type="ECO:0000256" key="2">
    <source>
        <dbReference type="SAM" id="MobiDB-lite"/>
    </source>
</evidence>
<dbReference type="HOGENOM" id="CLU_022029_1_0_1"/>
<organism evidence="3 4">
    <name type="scientific">Exserohilum turcicum (strain 28A)</name>
    <name type="common">Northern leaf blight fungus</name>
    <name type="synonym">Setosphaeria turcica</name>
    <dbReference type="NCBI Taxonomy" id="671987"/>
    <lineage>
        <taxon>Eukaryota</taxon>
        <taxon>Fungi</taxon>
        <taxon>Dikarya</taxon>
        <taxon>Ascomycota</taxon>
        <taxon>Pezizomycotina</taxon>
        <taxon>Dothideomycetes</taxon>
        <taxon>Pleosporomycetidae</taxon>
        <taxon>Pleosporales</taxon>
        <taxon>Pleosporineae</taxon>
        <taxon>Pleosporaceae</taxon>
        <taxon>Exserohilum</taxon>
    </lineage>
</organism>
<dbReference type="InterPro" id="IPR035426">
    <property type="entry name" value="Gemin2/Brr1"/>
</dbReference>
<feature type="compositionally biased region" description="Low complexity" evidence="2">
    <location>
        <begin position="401"/>
        <end position="410"/>
    </location>
</feature>
<dbReference type="STRING" id="671987.R0I700"/>
<evidence type="ECO:0000313" key="4">
    <source>
        <dbReference type="Proteomes" id="UP000016935"/>
    </source>
</evidence>
<feature type="region of interest" description="Disordered" evidence="2">
    <location>
        <begin position="123"/>
        <end position="147"/>
    </location>
</feature>